<proteinExistence type="predicted"/>
<dbReference type="AlphaFoldDB" id="A0A974HBZ4"/>
<keyword evidence="1" id="KW-0812">Transmembrane</keyword>
<dbReference type="Proteomes" id="UP000694892">
    <property type="component" value="Chromosome 7L"/>
</dbReference>
<evidence type="ECO:0000256" key="1">
    <source>
        <dbReference type="SAM" id="Phobius"/>
    </source>
</evidence>
<keyword evidence="1" id="KW-0472">Membrane</keyword>
<evidence type="ECO:0000313" key="3">
    <source>
        <dbReference type="Proteomes" id="UP000694892"/>
    </source>
</evidence>
<feature type="transmembrane region" description="Helical" evidence="1">
    <location>
        <begin position="25"/>
        <end position="47"/>
    </location>
</feature>
<name>A0A974HBZ4_XENLA</name>
<gene>
    <name evidence="2" type="ORF">XELAEV_18035293mg</name>
</gene>
<dbReference type="EMBL" id="CM004478">
    <property type="protein sequence ID" value="OCT72319.1"/>
    <property type="molecule type" value="Genomic_DNA"/>
</dbReference>
<evidence type="ECO:0000313" key="2">
    <source>
        <dbReference type="EMBL" id="OCT72319.1"/>
    </source>
</evidence>
<protein>
    <submittedName>
        <fullName evidence="2">Uncharacterized protein</fullName>
    </submittedName>
</protein>
<organism evidence="2 3">
    <name type="scientific">Xenopus laevis</name>
    <name type="common">African clawed frog</name>
    <dbReference type="NCBI Taxonomy" id="8355"/>
    <lineage>
        <taxon>Eukaryota</taxon>
        <taxon>Metazoa</taxon>
        <taxon>Chordata</taxon>
        <taxon>Craniata</taxon>
        <taxon>Vertebrata</taxon>
        <taxon>Euteleostomi</taxon>
        <taxon>Amphibia</taxon>
        <taxon>Batrachia</taxon>
        <taxon>Anura</taxon>
        <taxon>Pipoidea</taxon>
        <taxon>Pipidae</taxon>
        <taxon>Xenopodinae</taxon>
        <taxon>Xenopus</taxon>
        <taxon>Xenopus</taxon>
    </lineage>
</organism>
<accession>A0A974HBZ4</accession>
<keyword evidence="1" id="KW-1133">Transmembrane helix</keyword>
<sequence length="85" mass="9536">MYCLQSFRSRLYLCRALADKCKKKNALHICNSALALLGILLLPRLLLVGTCCPEAFVVCDILCLHIHCTEKRSCAKWGICILVLI</sequence>
<reference evidence="3" key="1">
    <citation type="journal article" date="2016" name="Nature">
        <title>Genome evolution in the allotetraploid frog Xenopus laevis.</title>
        <authorList>
            <person name="Session A.M."/>
            <person name="Uno Y."/>
            <person name="Kwon T."/>
            <person name="Chapman J.A."/>
            <person name="Toyoda A."/>
            <person name="Takahashi S."/>
            <person name="Fukui A."/>
            <person name="Hikosaka A."/>
            <person name="Suzuki A."/>
            <person name="Kondo M."/>
            <person name="van Heeringen S.J."/>
            <person name="Quigley I."/>
            <person name="Heinz S."/>
            <person name="Ogino H."/>
            <person name="Ochi H."/>
            <person name="Hellsten U."/>
            <person name="Lyons J.B."/>
            <person name="Simakov O."/>
            <person name="Putnam N."/>
            <person name="Stites J."/>
            <person name="Kuroki Y."/>
            <person name="Tanaka T."/>
            <person name="Michiue T."/>
            <person name="Watanabe M."/>
            <person name="Bogdanovic O."/>
            <person name="Lister R."/>
            <person name="Georgiou G."/>
            <person name="Paranjpe S.S."/>
            <person name="van Kruijsbergen I."/>
            <person name="Shu S."/>
            <person name="Carlson J."/>
            <person name="Kinoshita T."/>
            <person name="Ohta Y."/>
            <person name="Mawaribuchi S."/>
            <person name="Jenkins J."/>
            <person name="Grimwood J."/>
            <person name="Schmutz J."/>
            <person name="Mitros T."/>
            <person name="Mozaffari S.V."/>
            <person name="Suzuki Y."/>
            <person name="Haramoto Y."/>
            <person name="Yamamoto T.S."/>
            <person name="Takagi C."/>
            <person name="Heald R."/>
            <person name="Miller K."/>
            <person name="Haudenschild C."/>
            <person name="Kitzman J."/>
            <person name="Nakayama T."/>
            <person name="Izutsu Y."/>
            <person name="Robert J."/>
            <person name="Fortriede J."/>
            <person name="Burns K."/>
            <person name="Lotay V."/>
            <person name="Karimi K."/>
            <person name="Yasuoka Y."/>
            <person name="Dichmann D.S."/>
            <person name="Flajnik M.F."/>
            <person name="Houston D.W."/>
            <person name="Shendure J."/>
            <person name="DuPasquier L."/>
            <person name="Vize P.D."/>
            <person name="Zorn A.M."/>
            <person name="Ito M."/>
            <person name="Marcotte E.M."/>
            <person name="Wallingford J.B."/>
            <person name="Ito Y."/>
            <person name="Asashima M."/>
            <person name="Ueno N."/>
            <person name="Matsuda Y."/>
            <person name="Veenstra G.J."/>
            <person name="Fujiyama A."/>
            <person name="Harland R.M."/>
            <person name="Taira M."/>
            <person name="Rokhsar D.S."/>
        </authorList>
    </citation>
    <scope>NUCLEOTIDE SEQUENCE [LARGE SCALE GENOMIC DNA]</scope>
    <source>
        <strain evidence="3">J</strain>
    </source>
</reference>